<comment type="caution">
    <text evidence="2">The sequence shown here is derived from an EMBL/GenBank/DDBJ whole genome shotgun (WGS) entry which is preliminary data.</text>
</comment>
<feature type="transmembrane region" description="Helical" evidence="1">
    <location>
        <begin position="144"/>
        <end position="168"/>
    </location>
</feature>
<name>A0AAV3WFS6_9CYAN</name>
<proteinExistence type="predicted"/>
<dbReference type="RefSeq" id="WP_226577390.1">
    <property type="nucleotide sequence ID" value="NZ_BLAY01000019.1"/>
</dbReference>
<dbReference type="AlphaFoldDB" id="A0AAV3WFS6"/>
<evidence type="ECO:0008006" key="4">
    <source>
        <dbReference type="Google" id="ProtNLM"/>
    </source>
</evidence>
<reference evidence="2" key="1">
    <citation type="submission" date="2019-10" db="EMBL/GenBank/DDBJ databases">
        <title>Draft genome sequece of Microseira wollei NIES-4236.</title>
        <authorList>
            <person name="Yamaguchi H."/>
            <person name="Suzuki S."/>
            <person name="Kawachi M."/>
        </authorList>
    </citation>
    <scope>NUCLEOTIDE SEQUENCE</scope>
    <source>
        <strain evidence="2">NIES-4236</strain>
    </source>
</reference>
<protein>
    <recommendedName>
        <fullName evidence="4">DUF456 domain-containing protein</fullName>
    </recommendedName>
</protein>
<dbReference type="InterPro" id="IPR007403">
    <property type="entry name" value="DUF456"/>
</dbReference>
<keyword evidence="1" id="KW-0472">Membrane</keyword>
<organism evidence="2 3">
    <name type="scientific">Microseira wollei NIES-4236</name>
    <dbReference type="NCBI Taxonomy" id="2530354"/>
    <lineage>
        <taxon>Bacteria</taxon>
        <taxon>Bacillati</taxon>
        <taxon>Cyanobacteriota</taxon>
        <taxon>Cyanophyceae</taxon>
        <taxon>Oscillatoriophycideae</taxon>
        <taxon>Aerosakkonematales</taxon>
        <taxon>Aerosakkonemataceae</taxon>
        <taxon>Microseira</taxon>
    </lineage>
</organism>
<dbReference type="PANTHER" id="PTHR39165">
    <property type="entry name" value="IG HYPOTHETICAL 17883"/>
    <property type="match status" value="1"/>
</dbReference>
<evidence type="ECO:0000313" key="3">
    <source>
        <dbReference type="Proteomes" id="UP001050975"/>
    </source>
</evidence>
<sequence>MVILYWLLVVLMLVGVVGAVVPGIPGSSLILISVVVWGAIHGFSPVQISLIAASAVFILSIGIDLLATYWGVKQAGASNWGLTGSMVGLVVGTLGLLPALPFGGPILGVLMGPLLGAFIGEFLYRRELELAARTEQAFKAGVGIVVGTIVGQVIQGILAIAPVAIFLWQTLPLVWTGQI</sequence>
<accession>A0AAV3WFS6</accession>
<keyword evidence="1" id="KW-0812">Transmembrane</keyword>
<feature type="transmembrane region" description="Helical" evidence="1">
    <location>
        <begin position="106"/>
        <end position="124"/>
    </location>
</feature>
<dbReference type="EMBL" id="BLAY01000019">
    <property type="protein sequence ID" value="GET36894.1"/>
    <property type="molecule type" value="Genomic_DNA"/>
</dbReference>
<feature type="transmembrane region" description="Helical" evidence="1">
    <location>
        <begin position="7"/>
        <end position="40"/>
    </location>
</feature>
<evidence type="ECO:0000256" key="1">
    <source>
        <dbReference type="SAM" id="Phobius"/>
    </source>
</evidence>
<dbReference type="Proteomes" id="UP001050975">
    <property type="component" value="Unassembled WGS sequence"/>
</dbReference>
<gene>
    <name evidence="2" type="ORF">MiSe_16460</name>
</gene>
<dbReference type="PANTHER" id="PTHR39165:SF1">
    <property type="entry name" value="DUF456 DOMAIN-CONTAINING PROTEIN"/>
    <property type="match status" value="1"/>
</dbReference>
<feature type="transmembrane region" description="Helical" evidence="1">
    <location>
        <begin position="46"/>
        <end position="67"/>
    </location>
</feature>
<feature type="transmembrane region" description="Helical" evidence="1">
    <location>
        <begin position="79"/>
        <end position="100"/>
    </location>
</feature>
<evidence type="ECO:0000313" key="2">
    <source>
        <dbReference type="EMBL" id="GET36894.1"/>
    </source>
</evidence>
<dbReference type="Pfam" id="PF04306">
    <property type="entry name" value="DUF456"/>
    <property type="match status" value="1"/>
</dbReference>
<keyword evidence="3" id="KW-1185">Reference proteome</keyword>
<keyword evidence="1" id="KW-1133">Transmembrane helix</keyword>